<dbReference type="EMBL" id="CDRZ01000194">
    <property type="protein sequence ID" value="CEO88833.1"/>
    <property type="molecule type" value="Genomic_DNA"/>
</dbReference>
<proteinExistence type="predicted"/>
<dbReference type="Pfam" id="PF00665">
    <property type="entry name" value="rve"/>
    <property type="match status" value="1"/>
</dbReference>
<dbReference type="InterPro" id="IPR036397">
    <property type="entry name" value="RNaseH_sf"/>
</dbReference>
<accession>A0A0B7MKX2</accession>
<dbReference type="AlphaFoldDB" id="A0A0B7MKX2"/>
<reference evidence="3" key="1">
    <citation type="submission" date="2015-01" db="EMBL/GenBank/DDBJ databases">
        <authorList>
            <person name="Manzoor Shahid"/>
            <person name="Zubair Saima"/>
        </authorList>
    </citation>
    <scope>NUCLEOTIDE SEQUENCE [LARGE SCALE GENOMIC DNA]</scope>
    <source>
        <strain evidence="3">Sp3</strain>
    </source>
</reference>
<dbReference type="InterPro" id="IPR012337">
    <property type="entry name" value="RNaseH-like_sf"/>
</dbReference>
<dbReference type="InterPro" id="IPR001584">
    <property type="entry name" value="Integrase_cat-core"/>
</dbReference>
<evidence type="ECO:0000313" key="3">
    <source>
        <dbReference type="Proteomes" id="UP000046155"/>
    </source>
</evidence>
<gene>
    <name evidence="2" type="ORF">SSCH_2730001</name>
</gene>
<sequence>MPKHLARHLRKAGGSRQELLHNATPQKGRRRFEASDVHEIWQSDFQHTLYLPDPTHPGKRKKAILFAIMDDYSRLIVHAEFYWDEKLPRLEDSLKKAILRYGIPEQFYCDNGAAFSSHHLLRSAASWAFAFRTVERSVPRAAAKLSVFSGLSIPALNPKHTT</sequence>
<feature type="domain" description="Integrase catalytic" evidence="1">
    <location>
        <begin position="21"/>
        <end position="162"/>
    </location>
</feature>
<dbReference type="PROSITE" id="PS50994">
    <property type="entry name" value="INTEGRASE"/>
    <property type="match status" value="1"/>
</dbReference>
<dbReference type="GO" id="GO:0003676">
    <property type="term" value="F:nucleic acid binding"/>
    <property type="evidence" value="ECO:0007669"/>
    <property type="project" value="InterPro"/>
</dbReference>
<dbReference type="Proteomes" id="UP000046155">
    <property type="component" value="Unassembled WGS sequence"/>
</dbReference>
<organism evidence="2 3">
    <name type="scientific">Syntrophaceticus schinkii</name>
    <dbReference type="NCBI Taxonomy" id="499207"/>
    <lineage>
        <taxon>Bacteria</taxon>
        <taxon>Bacillati</taxon>
        <taxon>Bacillota</taxon>
        <taxon>Clostridia</taxon>
        <taxon>Thermoanaerobacterales</taxon>
        <taxon>Thermoanaerobacterales Family III. Incertae Sedis</taxon>
        <taxon>Syntrophaceticus</taxon>
    </lineage>
</organism>
<keyword evidence="3" id="KW-1185">Reference proteome</keyword>
<dbReference type="SUPFAM" id="SSF53098">
    <property type="entry name" value="Ribonuclease H-like"/>
    <property type="match status" value="1"/>
</dbReference>
<protein>
    <recommendedName>
        <fullName evidence="1">Integrase catalytic domain-containing protein</fullName>
    </recommendedName>
</protein>
<dbReference type="Gene3D" id="3.30.420.10">
    <property type="entry name" value="Ribonuclease H-like superfamily/Ribonuclease H"/>
    <property type="match status" value="1"/>
</dbReference>
<name>A0A0B7MKX2_9FIRM</name>
<dbReference type="GO" id="GO:0015074">
    <property type="term" value="P:DNA integration"/>
    <property type="evidence" value="ECO:0007669"/>
    <property type="project" value="InterPro"/>
</dbReference>
<evidence type="ECO:0000313" key="2">
    <source>
        <dbReference type="EMBL" id="CEO88833.1"/>
    </source>
</evidence>
<evidence type="ECO:0000259" key="1">
    <source>
        <dbReference type="PROSITE" id="PS50994"/>
    </source>
</evidence>